<evidence type="ECO:0000256" key="1">
    <source>
        <dbReference type="ARBA" id="ARBA00022898"/>
    </source>
</evidence>
<accession>A0A8J2X2X1</accession>
<organism evidence="2 3">
    <name type="scientific">Pelagomonas calceolata</name>
    <dbReference type="NCBI Taxonomy" id="35677"/>
    <lineage>
        <taxon>Eukaryota</taxon>
        <taxon>Sar</taxon>
        <taxon>Stramenopiles</taxon>
        <taxon>Ochrophyta</taxon>
        <taxon>Pelagophyceae</taxon>
        <taxon>Pelagomonadales</taxon>
        <taxon>Pelagomonadaceae</taxon>
        <taxon>Pelagomonas</taxon>
    </lineage>
</organism>
<dbReference type="AlphaFoldDB" id="A0A8J2X2X1"/>
<dbReference type="Proteomes" id="UP000789595">
    <property type="component" value="Unassembled WGS sequence"/>
</dbReference>
<keyword evidence="3" id="KW-1185">Reference proteome</keyword>
<dbReference type="Pfam" id="PF01041">
    <property type="entry name" value="DegT_DnrJ_EryC1"/>
    <property type="match status" value="1"/>
</dbReference>
<dbReference type="CDD" id="cd00616">
    <property type="entry name" value="AHBA_syn"/>
    <property type="match status" value="1"/>
</dbReference>
<comment type="caution">
    <text evidence="2">The sequence shown here is derived from an EMBL/GenBank/DDBJ whole genome shotgun (WGS) entry which is preliminary data.</text>
</comment>
<dbReference type="PANTHER" id="PTHR30244:SF9">
    <property type="entry name" value="PROTEIN RV3402C"/>
    <property type="match status" value="1"/>
</dbReference>
<evidence type="ECO:0000313" key="2">
    <source>
        <dbReference type="EMBL" id="CAH0378916.1"/>
    </source>
</evidence>
<dbReference type="GO" id="GO:0000271">
    <property type="term" value="P:polysaccharide biosynthetic process"/>
    <property type="evidence" value="ECO:0007669"/>
    <property type="project" value="TreeGrafter"/>
</dbReference>
<keyword evidence="1" id="KW-0663">Pyridoxal phosphate</keyword>
<evidence type="ECO:0008006" key="4">
    <source>
        <dbReference type="Google" id="ProtNLM"/>
    </source>
</evidence>
<dbReference type="EMBL" id="CAKKNE010000006">
    <property type="protein sequence ID" value="CAH0378916.1"/>
    <property type="molecule type" value="Genomic_DNA"/>
</dbReference>
<dbReference type="InterPro" id="IPR015424">
    <property type="entry name" value="PyrdxlP-dep_Trfase"/>
</dbReference>
<proteinExistence type="predicted"/>
<dbReference type="Gene3D" id="3.40.640.10">
    <property type="entry name" value="Type I PLP-dependent aspartate aminotransferase-like (Major domain)"/>
    <property type="match status" value="1"/>
</dbReference>
<name>A0A8J2X2X1_9STRA</name>
<reference evidence="2" key="1">
    <citation type="submission" date="2021-11" db="EMBL/GenBank/DDBJ databases">
        <authorList>
            <consortium name="Genoscope - CEA"/>
            <person name="William W."/>
        </authorList>
    </citation>
    <scope>NUCLEOTIDE SEQUENCE</scope>
</reference>
<dbReference type="SUPFAM" id="SSF53383">
    <property type="entry name" value="PLP-dependent transferases"/>
    <property type="match status" value="1"/>
</dbReference>
<protein>
    <recommendedName>
        <fullName evidence="4">DegT/DnrJ/EryC1/StrS family aminotransferase</fullName>
    </recommendedName>
</protein>
<sequence length="500" mass="53803">MSAARAIELFSSPAFYISCCLPRCAGHPLAAPGLQGGLWLACTICRTMAAENGLPPPAPPEEPLVVGRPNVLDVEGFLKDITEILSTRLLTNHGPFVVRLERAAAEYLGVAYVVAVANGTIGLELALRALDLAPGAEVLLPSFTFVATAHAVRNAGLKPVFVDVDEATHFPTPEMLARAATNKTRAVVAAHLWGRAGDAASLEAFAAARGWPVVYDSAHAFGARHADGAFCGGRGRAEVFSLHATKLLNSFEGGLVATNDATLAARVISTRNFGFAGQDTIAHGGTNAKLSEPHAALALRHLRCVDATISIYRRVARAYGDALRRRGLIPNLVTYWNEPRLDDERDTHAYVIVRVRPAFGLNRDAVMRALRDRGVHAKRYFFPGVHKQRPFLDCPALDLETTDALNSDILILPTGTVVSAADVERVVAALCDVRDHRRDYAAAPPLAPREFDTSHYAAALRTIGTERDALRVRLAELDRAEAALEKDRAGVVDRATSLCL</sequence>
<evidence type="ECO:0000313" key="3">
    <source>
        <dbReference type="Proteomes" id="UP000789595"/>
    </source>
</evidence>
<dbReference type="GO" id="GO:0030170">
    <property type="term" value="F:pyridoxal phosphate binding"/>
    <property type="evidence" value="ECO:0007669"/>
    <property type="project" value="TreeGrafter"/>
</dbReference>
<dbReference type="PANTHER" id="PTHR30244">
    <property type="entry name" value="TRANSAMINASE"/>
    <property type="match status" value="1"/>
</dbReference>
<dbReference type="GO" id="GO:0008483">
    <property type="term" value="F:transaminase activity"/>
    <property type="evidence" value="ECO:0007669"/>
    <property type="project" value="TreeGrafter"/>
</dbReference>
<gene>
    <name evidence="2" type="ORF">PECAL_6P05160</name>
</gene>
<dbReference type="InterPro" id="IPR000653">
    <property type="entry name" value="DegT/StrS_aminotransferase"/>
</dbReference>
<dbReference type="OrthoDB" id="416253at2759"/>
<dbReference type="InterPro" id="IPR015421">
    <property type="entry name" value="PyrdxlP-dep_Trfase_major"/>
</dbReference>